<accession>A0AAW0JKZ3</accession>
<dbReference type="AlphaFoldDB" id="A0AAW0JKZ3"/>
<dbReference type="EMBL" id="PKMF04000533">
    <property type="protein sequence ID" value="KAK7826934.1"/>
    <property type="molecule type" value="Genomic_DNA"/>
</dbReference>
<keyword evidence="3" id="KW-1185">Reference proteome</keyword>
<organism evidence="2 3">
    <name type="scientific">Quercus suber</name>
    <name type="common">Cork oak</name>
    <dbReference type="NCBI Taxonomy" id="58331"/>
    <lineage>
        <taxon>Eukaryota</taxon>
        <taxon>Viridiplantae</taxon>
        <taxon>Streptophyta</taxon>
        <taxon>Embryophyta</taxon>
        <taxon>Tracheophyta</taxon>
        <taxon>Spermatophyta</taxon>
        <taxon>Magnoliopsida</taxon>
        <taxon>eudicotyledons</taxon>
        <taxon>Gunneridae</taxon>
        <taxon>Pentapetalae</taxon>
        <taxon>rosids</taxon>
        <taxon>fabids</taxon>
        <taxon>Fagales</taxon>
        <taxon>Fagaceae</taxon>
        <taxon>Quercus</taxon>
    </lineage>
</organism>
<feature type="domain" description="Zinc knuckle CX2CX4HX4C" evidence="1">
    <location>
        <begin position="106"/>
        <end position="137"/>
    </location>
</feature>
<sequence length="138" mass="15691">MEDDVINILENMKLTSDEEEVISISDEGRKVEIESYSLSLIGKFLTCRAPFDMVSPPFAEAVGERLGVVEEVKKRRKQDIPNFFMNVKVALPLSKPLRRGAFLVGLNGQKSWVTFKYERLALFCHYCGLLGHDLRHCA</sequence>
<evidence type="ECO:0000313" key="3">
    <source>
        <dbReference type="Proteomes" id="UP000237347"/>
    </source>
</evidence>
<evidence type="ECO:0000313" key="2">
    <source>
        <dbReference type="EMBL" id="KAK7826934.1"/>
    </source>
</evidence>
<dbReference type="InterPro" id="IPR025836">
    <property type="entry name" value="Zn_knuckle_CX2CX4HX4C"/>
</dbReference>
<evidence type="ECO:0000259" key="1">
    <source>
        <dbReference type="Pfam" id="PF14392"/>
    </source>
</evidence>
<protein>
    <recommendedName>
        <fullName evidence="1">Zinc knuckle CX2CX4HX4C domain-containing protein</fullName>
    </recommendedName>
</protein>
<name>A0AAW0JKZ3_QUESU</name>
<gene>
    <name evidence="2" type="ORF">CFP56_031615</name>
</gene>
<reference evidence="2 3" key="1">
    <citation type="journal article" date="2018" name="Sci. Data">
        <title>The draft genome sequence of cork oak.</title>
        <authorList>
            <person name="Ramos A.M."/>
            <person name="Usie A."/>
            <person name="Barbosa P."/>
            <person name="Barros P.M."/>
            <person name="Capote T."/>
            <person name="Chaves I."/>
            <person name="Simoes F."/>
            <person name="Abreu I."/>
            <person name="Carrasquinho I."/>
            <person name="Faro C."/>
            <person name="Guimaraes J.B."/>
            <person name="Mendonca D."/>
            <person name="Nobrega F."/>
            <person name="Rodrigues L."/>
            <person name="Saibo N.J.M."/>
            <person name="Varela M.C."/>
            <person name="Egas C."/>
            <person name="Matos J."/>
            <person name="Miguel C.M."/>
            <person name="Oliveira M.M."/>
            <person name="Ricardo C.P."/>
            <person name="Goncalves S."/>
        </authorList>
    </citation>
    <scope>NUCLEOTIDE SEQUENCE [LARGE SCALE GENOMIC DNA]</scope>
    <source>
        <strain evidence="3">cv. HL8</strain>
    </source>
</reference>
<dbReference type="Pfam" id="PF14392">
    <property type="entry name" value="zf-CCHC_4"/>
    <property type="match status" value="1"/>
</dbReference>
<dbReference type="Proteomes" id="UP000237347">
    <property type="component" value="Unassembled WGS sequence"/>
</dbReference>
<comment type="caution">
    <text evidence="2">The sequence shown here is derived from an EMBL/GenBank/DDBJ whole genome shotgun (WGS) entry which is preliminary data.</text>
</comment>
<proteinExistence type="predicted"/>